<name>A0A2U1KWT5_ARTAN</name>
<dbReference type="EMBL" id="PKPP01013227">
    <property type="protein sequence ID" value="PWA41217.1"/>
    <property type="molecule type" value="Genomic_DNA"/>
</dbReference>
<evidence type="ECO:0000313" key="1">
    <source>
        <dbReference type="EMBL" id="PWA41217.1"/>
    </source>
</evidence>
<dbReference type="Proteomes" id="UP000245207">
    <property type="component" value="Unassembled WGS sequence"/>
</dbReference>
<evidence type="ECO:0000313" key="2">
    <source>
        <dbReference type="Proteomes" id="UP000245207"/>
    </source>
</evidence>
<keyword evidence="2" id="KW-1185">Reference proteome</keyword>
<sequence>MAFPLPNGVVQLSEDSLQFSQKVRLEPVPQQFNPLAAKAATISLSGLRGPFGFNTLNEMFKN</sequence>
<dbReference type="PANTHER" id="PTHR31033:SF36">
    <property type="match status" value="1"/>
</dbReference>
<dbReference type="OrthoDB" id="2018137at2759"/>
<proteinExistence type="predicted"/>
<dbReference type="PANTHER" id="PTHR31033">
    <property type="entry name" value="PROTEIN, PUTATIVE-RELATED"/>
    <property type="match status" value="1"/>
</dbReference>
<dbReference type="GO" id="GO:0009507">
    <property type="term" value="C:chloroplast"/>
    <property type="evidence" value="ECO:0007669"/>
    <property type="project" value="TreeGrafter"/>
</dbReference>
<protein>
    <submittedName>
        <fullName evidence="1">Uncharacterized protein</fullName>
    </submittedName>
</protein>
<reference evidence="1 2" key="1">
    <citation type="journal article" date="2018" name="Mol. Plant">
        <title>The genome of Artemisia annua provides insight into the evolution of Asteraceae family and artemisinin biosynthesis.</title>
        <authorList>
            <person name="Shen Q."/>
            <person name="Zhang L."/>
            <person name="Liao Z."/>
            <person name="Wang S."/>
            <person name="Yan T."/>
            <person name="Shi P."/>
            <person name="Liu M."/>
            <person name="Fu X."/>
            <person name="Pan Q."/>
            <person name="Wang Y."/>
            <person name="Lv Z."/>
            <person name="Lu X."/>
            <person name="Zhang F."/>
            <person name="Jiang W."/>
            <person name="Ma Y."/>
            <person name="Chen M."/>
            <person name="Hao X."/>
            <person name="Li L."/>
            <person name="Tang Y."/>
            <person name="Lv G."/>
            <person name="Zhou Y."/>
            <person name="Sun X."/>
            <person name="Brodelius P.E."/>
            <person name="Rose J.K.C."/>
            <person name="Tang K."/>
        </authorList>
    </citation>
    <scope>NUCLEOTIDE SEQUENCE [LARGE SCALE GENOMIC DNA]</scope>
    <source>
        <strain evidence="2">cv. Huhao1</strain>
        <tissue evidence="1">Leaf</tissue>
    </source>
</reference>
<gene>
    <name evidence="1" type="ORF">CTI12_AA555510</name>
</gene>
<organism evidence="1 2">
    <name type="scientific">Artemisia annua</name>
    <name type="common">Sweet wormwood</name>
    <dbReference type="NCBI Taxonomy" id="35608"/>
    <lineage>
        <taxon>Eukaryota</taxon>
        <taxon>Viridiplantae</taxon>
        <taxon>Streptophyta</taxon>
        <taxon>Embryophyta</taxon>
        <taxon>Tracheophyta</taxon>
        <taxon>Spermatophyta</taxon>
        <taxon>Magnoliopsida</taxon>
        <taxon>eudicotyledons</taxon>
        <taxon>Gunneridae</taxon>
        <taxon>Pentapetalae</taxon>
        <taxon>asterids</taxon>
        <taxon>campanulids</taxon>
        <taxon>Asterales</taxon>
        <taxon>Asteraceae</taxon>
        <taxon>Asteroideae</taxon>
        <taxon>Anthemideae</taxon>
        <taxon>Artemisiinae</taxon>
        <taxon>Artemisia</taxon>
    </lineage>
</organism>
<dbReference type="AlphaFoldDB" id="A0A2U1KWT5"/>
<comment type="caution">
    <text evidence="1">The sequence shown here is derived from an EMBL/GenBank/DDBJ whole genome shotgun (WGS) entry which is preliminary data.</text>
</comment>
<accession>A0A2U1KWT5</accession>